<protein>
    <submittedName>
        <fullName evidence="1">Uncharacterized protein</fullName>
    </submittedName>
</protein>
<accession>A0AAD4IGI1</accession>
<keyword evidence="2" id="KW-1185">Reference proteome</keyword>
<name>A0AAD4IGI1_9PLEO</name>
<gene>
    <name evidence="1" type="ORF">G6011_04124</name>
</gene>
<evidence type="ECO:0000313" key="1">
    <source>
        <dbReference type="EMBL" id="KAG9194089.1"/>
    </source>
</evidence>
<organism evidence="1 2">
    <name type="scientific">Alternaria panax</name>
    <dbReference type="NCBI Taxonomy" id="48097"/>
    <lineage>
        <taxon>Eukaryota</taxon>
        <taxon>Fungi</taxon>
        <taxon>Dikarya</taxon>
        <taxon>Ascomycota</taxon>
        <taxon>Pezizomycotina</taxon>
        <taxon>Dothideomycetes</taxon>
        <taxon>Pleosporomycetidae</taxon>
        <taxon>Pleosporales</taxon>
        <taxon>Pleosporineae</taxon>
        <taxon>Pleosporaceae</taxon>
        <taxon>Alternaria</taxon>
        <taxon>Alternaria sect. Panax</taxon>
    </lineage>
</organism>
<reference evidence="1" key="1">
    <citation type="submission" date="2021-07" db="EMBL/GenBank/DDBJ databases">
        <title>Genome Resource of American Ginseng Black Spot Pathogen Alternaria panax.</title>
        <authorList>
            <person name="Qiu C."/>
            <person name="Wang W."/>
            <person name="Liu Z."/>
        </authorList>
    </citation>
    <scope>NUCLEOTIDE SEQUENCE</scope>
    <source>
        <strain evidence="1">BNCC115425</strain>
    </source>
</reference>
<sequence length="370" mass="42058">MFSTVFNTEYIVHLKVCTFLQWALSAIYFKISSALLPPRKPRKPTIVDLLTRYTPVQDIVLAELDIVDIISLSRTTKAFQGYVKLVGGTQFNVDERLKHFVTSPSSFRVLQANHNIIIAGNFAYEFMARKPFGETTGKRQLDGLLAQKGANAAALQCFLESDGFRALDEPSSGISTRPMVDQISTACWQDAENAGLEVLPMIYDDVMVKDPLSKTNVLDLRHIGDAHSWMIQLKKSSATDSSPYPDYLIDLAGFEIVIPYRELSSSFARYSIRTRVIRQLSLRHPYVTCQTTDALRNWLRDVAITSLYHLPVAERPQQLSHLFIQRDIDHRVMLSLEDFTPPSSKWKYYDGEMTNCLRKQYAESKQGDSE</sequence>
<evidence type="ECO:0000313" key="2">
    <source>
        <dbReference type="Proteomes" id="UP001199106"/>
    </source>
</evidence>
<dbReference type="AlphaFoldDB" id="A0AAD4IGI1"/>
<comment type="caution">
    <text evidence="1">The sequence shown here is derived from an EMBL/GenBank/DDBJ whole genome shotgun (WGS) entry which is preliminary data.</text>
</comment>
<proteinExistence type="predicted"/>
<dbReference type="EMBL" id="JAANER010000002">
    <property type="protein sequence ID" value="KAG9194089.1"/>
    <property type="molecule type" value="Genomic_DNA"/>
</dbReference>
<dbReference type="Proteomes" id="UP001199106">
    <property type="component" value="Unassembled WGS sequence"/>
</dbReference>